<dbReference type="Proteomes" id="UP001148838">
    <property type="component" value="Unassembled WGS sequence"/>
</dbReference>
<accession>A0ABQ8TF73</accession>
<organism evidence="1 2">
    <name type="scientific">Periplaneta americana</name>
    <name type="common">American cockroach</name>
    <name type="synonym">Blatta americana</name>
    <dbReference type="NCBI Taxonomy" id="6978"/>
    <lineage>
        <taxon>Eukaryota</taxon>
        <taxon>Metazoa</taxon>
        <taxon>Ecdysozoa</taxon>
        <taxon>Arthropoda</taxon>
        <taxon>Hexapoda</taxon>
        <taxon>Insecta</taxon>
        <taxon>Pterygota</taxon>
        <taxon>Neoptera</taxon>
        <taxon>Polyneoptera</taxon>
        <taxon>Dictyoptera</taxon>
        <taxon>Blattodea</taxon>
        <taxon>Blattoidea</taxon>
        <taxon>Blattidae</taxon>
        <taxon>Blattinae</taxon>
        <taxon>Periplaneta</taxon>
    </lineage>
</organism>
<proteinExistence type="predicted"/>
<dbReference type="EMBL" id="JAJSOF020000011">
    <property type="protein sequence ID" value="KAJ4445210.1"/>
    <property type="molecule type" value="Genomic_DNA"/>
</dbReference>
<evidence type="ECO:0000313" key="1">
    <source>
        <dbReference type="EMBL" id="KAJ4445210.1"/>
    </source>
</evidence>
<dbReference type="PANTHER" id="PTHR47326">
    <property type="entry name" value="TRANSPOSABLE ELEMENT TC3 TRANSPOSASE-LIKE PROTEIN"/>
    <property type="match status" value="1"/>
</dbReference>
<evidence type="ECO:0000313" key="2">
    <source>
        <dbReference type="Proteomes" id="UP001148838"/>
    </source>
</evidence>
<protein>
    <recommendedName>
        <fullName evidence="3">Tc1-like transposase DDE domain-containing protein</fullName>
    </recommendedName>
</protein>
<dbReference type="PANTHER" id="PTHR47326:SF1">
    <property type="entry name" value="HTH PSQ-TYPE DOMAIN-CONTAINING PROTEIN"/>
    <property type="match status" value="1"/>
</dbReference>
<sequence length="205" mass="22987">MAGLCDCGNEPPGSLKAICKFNFKEEITWTTTSTPPNVETVRQSVVRSPQRSARKHAVALRLSDATVLVTFKCYKLSYNQALNELAVNAEDIWFQQDGATAHTAGQTINLLHELFPGHIISHRGDIPWPARSPDLAPCDFFLRGHLKAEVYKHRPHTLDELKTAIREEIAAIPPVVTARVTNFRKRLDACIESQGHHMDDVVFHK</sequence>
<reference evidence="1 2" key="1">
    <citation type="journal article" date="2022" name="Allergy">
        <title>Genome assembly and annotation of Periplaneta americana reveal a comprehensive cockroach allergen profile.</title>
        <authorList>
            <person name="Wang L."/>
            <person name="Xiong Q."/>
            <person name="Saelim N."/>
            <person name="Wang L."/>
            <person name="Nong W."/>
            <person name="Wan A.T."/>
            <person name="Shi M."/>
            <person name="Liu X."/>
            <person name="Cao Q."/>
            <person name="Hui J.H.L."/>
            <person name="Sookrung N."/>
            <person name="Leung T.F."/>
            <person name="Tungtrongchitr A."/>
            <person name="Tsui S.K.W."/>
        </authorList>
    </citation>
    <scope>NUCLEOTIDE SEQUENCE [LARGE SCALE GENOMIC DNA]</scope>
    <source>
        <strain evidence="1">PWHHKU_190912</strain>
    </source>
</reference>
<gene>
    <name evidence="1" type="ORF">ANN_07011</name>
</gene>
<keyword evidence="2" id="KW-1185">Reference proteome</keyword>
<dbReference type="InterPro" id="IPR036397">
    <property type="entry name" value="RNaseH_sf"/>
</dbReference>
<dbReference type="Gene3D" id="3.30.420.10">
    <property type="entry name" value="Ribonuclease H-like superfamily/Ribonuclease H"/>
    <property type="match status" value="1"/>
</dbReference>
<evidence type="ECO:0008006" key="3">
    <source>
        <dbReference type="Google" id="ProtNLM"/>
    </source>
</evidence>
<name>A0ABQ8TF73_PERAM</name>
<comment type="caution">
    <text evidence="1">The sequence shown here is derived from an EMBL/GenBank/DDBJ whole genome shotgun (WGS) entry which is preliminary data.</text>
</comment>